<accession>A0A2V5JXK9</accession>
<dbReference type="SUPFAM" id="SSF55811">
    <property type="entry name" value="Nudix"/>
    <property type="match status" value="1"/>
</dbReference>
<dbReference type="EMBL" id="QJVJ01000012">
    <property type="protein sequence ID" value="PYI51595.1"/>
    <property type="molecule type" value="Genomic_DNA"/>
</dbReference>
<evidence type="ECO:0000313" key="4">
    <source>
        <dbReference type="Proteomes" id="UP000247476"/>
    </source>
</evidence>
<dbReference type="Gene3D" id="3.90.79.10">
    <property type="entry name" value="Nucleoside Triphosphate Pyrophosphohydrolase"/>
    <property type="match status" value="1"/>
</dbReference>
<proteinExistence type="inferred from homology"/>
<evidence type="ECO:0000256" key="1">
    <source>
        <dbReference type="ARBA" id="ARBA00005582"/>
    </source>
</evidence>
<dbReference type="Pfam" id="PF12535">
    <property type="entry name" value="Nudix_N"/>
    <property type="match status" value="1"/>
</dbReference>
<dbReference type="RefSeq" id="WP_110842716.1">
    <property type="nucleotide sequence ID" value="NZ_QJVJ01000012.1"/>
</dbReference>
<comment type="caution">
    <text evidence="3">The sequence shown here is derived from an EMBL/GenBank/DDBJ whole genome shotgun (WGS) entry which is preliminary data.</text>
</comment>
<dbReference type="CDD" id="cd04672">
    <property type="entry name" value="NUDIX_CDP-Chase_like"/>
    <property type="match status" value="1"/>
</dbReference>
<comment type="similarity">
    <text evidence="1">Belongs to the Nudix hydrolase family.</text>
</comment>
<evidence type="ECO:0000313" key="3">
    <source>
        <dbReference type="EMBL" id="PYI51595.1"/>
    </source>
</evidence>
<dbReference type="Gene3D" id="6.10.250.1120">
    <property type="match status" value="1"/>
</dbReference>
<dbReference type="InterPro" id="IPR059176">
    <property type="entry name" value="UDP-X_N"/>
</dbReference>
<keyword evidence="4" id="KW-1185">Reference proteome</keyword>
<evidence type="ECO:0000259" key="2">
    <source>
        <dbReference type="PROSITE" id="PS51462"/>
    </source>
</evidence>
<dbReference type="PANTHER" id="PTHR43736">
    <property type="entry name" value="ADP-RIBOSE PYROPHOSPHATASE"/>
    <property type="match status" value="1"/>
</dbReference>
<dbReference type="InterPro" id="IPR015797">
    <property type="entry name" value="NUDIX_hydrolase-like_dom_sf"/>
</dbReference>
<gene>
    <name evidence="3" type="ORF">DLM86_24610</name>
</gene>
<dbReference type="Pfam" id="PF00293">
    <property type="entry name" value="NUDIX"/>
    <property type="match status" value="1"/>
</dbReference>
<sequence>MTDANRWLHWAQRIQAIAQTGLTYAKDGYDIERYEELREISIEMMREQTGEPYAKVKELFASETGYPTPKVDVRGVVFENGKLLMVREKSDGKWTLPGGWADIGYTPKEVAVKEIREEAGLDVRAVKLLAVLDKKCHPHPPEPYYIYKMFILCERLGGEPKAGLETSGVGYFGEDELPELSENRNTESQVRLMFEWLRNPGKEVVLD</sequence>
<dbReference type="Proteomes" id="UP000247476">
    <property type="component" value="Unassembled WGS sequence"/>
</dbReference>
<protein>
    <submittedName>
        <fullName evidence="3">ADP-ribose pyrophosphatase</fullName>
    </submittedName>
</protein>
<name>A0A2V5JXK9_9BACL</name>
<reference evidence="3 4" key="1">
    <citation type="submission" date="2018-05" db="EMBL/GenBank/DDBJ databases">
        <title>Paenibacillus flagellatus sp. nov., isolated from selenium mineral soil.</title>
        <authorList>
            <person name="Dai X."/>
        </authorList>
    </citation>
    <scope>NUCLEOTIDE SEQUENCE [LARGE SCALE GENOMIC DNA]</scope>
    <source>
        <strain evidence="3 4">DXL2</strain>
    </source>
</reference>
<dbReference type="InterPro" id="IPR000086">
    <property type="entry name" value="NUDIX_hydrolase_dom"/>
</dbReference>
<feature type="domain" description="Nudix hydrolase" evidence="2">
    <location>
        <begin position="68"/>
        <end position="199"/>
    </location>
</feature>
<dbReference type="OrthoDB" id="9804442at2"/>
<dbReference type="PROSITE" id="PS51462">
    <property type="entry name" value="NUDIX"/>
    <property type="match status" value="1"/>
</dbReference>
<organism evidence="3 4">
    <name type="scientific">Paenibacillus flagellatus</name>
    <dbReference type="NCBI Taxonomy" id="2211139"/>
    <lineage>
        <taxon>Bacteria</taxon>
        <taxon>Bacillati</taxon>
        <taxon>Bacillota</taxon>
        <taxon>Bacilli</taxon>
        <taxon>Bacillales</taxon>
        <taxon>Paenibacillaceae</taxon>
        <taxon>Paenibacillus</taxon>
    </lineage>
</organism>
<dbReference type="PANTHER" id="PTHR43736:SF1">
    <property type="entry name" value="DIHYDRONEOPTERIN TRIPHOSPHATE DIPHOSPHATASE"/>
    <property type="match status" value="1"/>
</dbReference>
<dbReference type="AlphaFoldDB" id="A0A2V5JXK9"/>